<organism evidence="2 3">
    <name type="scientific">Trema orientale</name>
    <name type="common">Charcoal tree</name>
    <name type="synonym">Celtis orientalis</name>
    <dbReference type="NCBI Taxonomy" id="63057"/>
    <lineage>
        <taxon>Eukaryota</taxon>
        <taxon>Viridiplantae</taxon>
        <taxon>Streptophyta</taxon>
        <taxon>Embryophyta</taxon>
        <taxon>Tracheophyta</taxon>
        <taxon>Spermatophyta</taxon>
        <taxon>Magnoliopsida</taxon>
        <taxon>eudicotyledons</taxon>
        <taxon>Gunneridae</taxon>
        <taxon>Pentapetalae</taxon>
        <taxon>rosids</taxon>
        <taxon>fabids</taxon>
        <taxon>Rosales</taxon>
        <taxon>Cannabaceae</taxon>
        <taxon>Trema</taxon>
    </lineage>
</organism>
<feature type="non-terminal residue" evidence="2">
    <location>
        <position position="1"/>
    </location>
</feature>
<gene>
    <name evidence="2" type="ORF">TorRG33x02_191610</name>
</gene>
<dbReference type="Proteomes" id="UP000237000">
    <property type="component" value="Unassembled WGS sequence"/>
</dbReference>
<reference evidence="3" key="1">
    <citation type="submission" date="2016-06" db="EMBL/GenBank/DDBJ databases">
        <title>Parallel loss of symbiosis genes in relatives of nitrogen-fixing non-legume Parasponia.</title>
        <authorList>
            <person name="Van Velzen R."/>
            <person name="Holmer R."/>
            <person name="Bu F."/>
            <person name="Rutten L."/>
            <person name="Van Zeijl A."/>
            <person name="Liu W."/>
            <person name="Santuari L."/>
            <person name="Cao Q."/>
            <person name="Sharma T."/>
            <person name="Shen D."/>
            <person name="Roswanjaya Y."/>
            <person name="Wardhani T."/>
            <person name="Kalhor M.S."/>
            <person name="Jansen J."/>
            <person name="Van den Hoogen J."/>
            <person name="Gungor B."/>
            <person name="Hartog M."/>
            <person name="Hontelez J."/>
            <person name="Verver J."/>
            <person name="Yang W.-C."/>
            <person name="Schijlen E."/>
            <person name="Repin R."/>
            <person name="Schilthuizen M."/>
            <person name="Schranz E."/>
            <person name="Heidstra R."/>
            <person name="Miyata K."/>
            <person name="Fedorova E."/>
            <person name="Kohlen W."/>
            <person name="Bisseling T."/>
            <person name="Smit S."/>
            <person name="Geurts R."/>
        </authorList>
    </citation>
    <scope>NUCLEOTIDE SEQUENCE [LARGE SCALE GENOMIC DNA]</scope>
    <source>
        <strain evidence="3">cv. RG33-2</strain>
    </source>
</reference>
<dbReference type="OrthoDB" id="10405182at2759"/>
<evidence type="ECO:0000256" key="1">
    <source>
        <dbReference type="SAM" id="MobiDB-lite"/>
    </source>
</evidence>
<evidence type="ECO:0000313" key="3">
    <source>
        <dbReference type="Proteomes" id="UP000237000"/>
    </source>
</evidence>
<feature type="compositionally biased region" description="Polar residues" evidence="1">
    <location>
        <begin position="36"/>
        <end position="52"/>
    </location>
</feature>
<keyword evidence="3" id="KW-1185">Reference proteome</keyword>
<sequence length="81" mass="9797">ILKNWSLNLKQAREIVVRKHIITIRNQDRKKSLTHFSFTTTPNKPSDTFNNISRKKEKKKTWEKPLNLSKFTERLHRRGRI</sequence>
<dbReference type="AlphaFoldDB" id="A0A2P5EHP3"/>
<evidence type="ECO:0000313" key="2">
    <source>
        <dbReference type="EMBL" id="PON85061.1"/>
    </source>
</evidence>
<protein>
    <submittedName>
        <fullName evidence="2">Uncharacterized protein</fullName>
    </submittedName>
</protein>
<dbReference type="EMBL" id="JXTC01000153">
    <property type="protein sequence ID" value="PON85061.1"/>
    <property type="molecule type" value="Genomic_DNA"/>
</dbReference>
<dbReference type="InParanoid" id="A0A2P5EHP3"/>
<comment type="caution">
    <text evidence="2">The sequence shown here is derived from an EMBL/GenBank/DDBJ whole genome shotgun (WGS) entry which is preliminary data.</text>
</comment>
<name>A0A2P5EHP3_TREOI</name>
<feature type="region of interest" description="Disordered" evidence="1">
    <location>
        <begin position="36"/>
        <end position="60"/>
    </location>
</feature>
<accession>A0A2P5EHP3</accession>
<proteinExistence type="predicted"/>